<keyword evidence="8" id="KW-1185">Reference proteome</keyword>
<feature type="domain" description="RNA polymerase sigma factor 70 region 4 type 2" evidence="5">
    <location>
        <begin position="113"/>
        <end position="165"/>
    </location>
</feature>
<dbReference type="PANTHER" id="PTHR43133">
    <property type="entry name" value="RNA POLYMERASE ECF-TYPE SIGMA FACTO"/>
    <property type="match status" value="1"/>
</dbReference>
<dbReference type="SUPFAM" id="SSF88659">
    <property type="entry name" value="Sigma3 and sigma4 domains of RNA polymerase sigma factors"/>
    <property type="match status" value="1"/>
</dbReference>
<dbReference type="InterPro" id="IPR013324">
    <property type="entry name" value="RNA_pol_sigma_r3/r4-like"/>
</dbReference>
<dbReference type="InterPro" id="IPR013325">
    <property type="entry name" value="RNA_pol_sigma_r2"/>
</dbReference>
<evidence type="ECO:0000256" key="1">
    <source>
        <dbReference type="ARBA" id="ARBA00010641"/>
    </source>
</evidence>
<dbReference type="Gene3D" id="1.10.10.10">
    <property type="entry name" value="Winged helix-like DNA-binding domain superfamily/Winged helix DNA-binding domain"/>
    <property type="match status" value="1"/>
</dbReference>
<name>A0ABW9AAK2_9BURK</name>
<evidence type="ECO:0000313" key="7">
    <source>
        <dbReference type="EMBL" id="MFL9925926.1"/>
    </source>
</evidence>
<dbReference type="SUPFAM" id="SSF88946">
    <property type="entry name" value="Sigma2 domain of RNA polymerase sigma factors"/>
    <property type="match status" value="1"/>
</dbReference>
<dbReference type="InterPro" id="IPR014284">
    <property type="entry name" value="RNA_pol_sigma-70_dom"/>
</dbReference>
<evidence type="ECO:0000256" key="4">
    <source>
        <dbReference type="ARBA" id="ARBA00023163"/>
    </source>
</evidence>
<dbReference type="Pfam" id="PF22029">
    <property type="entry name" value="PhyR_sigma2"/>
    <property type="match status" value="1"/>
</dbReference>
<dbReference type="InterPro" id="IPR013249">
    <property type="entry name" value="RNA_pol_sigma70_r4_t2"/>
</dbReference>
<evidence type="ECO:0000259" key="5">
    <source>
        <dbReference type="Pfam" id="PF08281"/>
    </source>
</evidence>
<dbReference type="Gene3D" id="1.10.1740.10">
    <property type="match status" value="1"/>
</dbReference>
<dbReference type="InterPro" id="IPR039425">
    <property type="entry name" value="RNA_pol_sigma-70-like"/>
</dbReference>
<dbReference type="Proteomes" id="UP001629246">
    <property type="component" value="Unassembled WGS sequence"/>
</dbReference>
<gene>
    <name evidence="7" type="ORF">PQR62_16740</name>
</gene>
<feature type="domain" description="PhyR sigma2" evidence="6">
    <location>
        <begin position="24"/>
        <end position="77"/>
    </location>
</feature>
<comment type="caution">
    <text evidence="7">The sequence shown here is derived from an EMBL/GenBank/DDBJ whole genome shotgun (WGS) entry which is preliminary data.</text>
</comment>
<organism evidence="7 8">
    <name type="scientific">Herbaspirillum lusitanum</name>
    <dbReference type="NCBI Taxonomy" id="213312"/>
    <lineage>
        <taxon>Bacteria</taxon>
        <taxon>Pseudomonadati</taxon>
        <taxon>Pseudomonadota</taxon>
        <taxon>Betaproteobacteria</taxon>
        <taxon>Burkholderiales</taxon>
        <taxon>Oxalobacteraceae</taxon>
        <taxon>Herbaspirillum</taxon>
    </lineage>
</organism>
<dbReference type="InterPro" id="IPR053866">
    <property type="entry name" value="PhyR_sigma2"/>
</dbReference>
<evidence type="ECO:0000259" key="6">
    <source>
        <dbReference type="Pfam" id="PF22029"/>
    </source>
</evidence>
<evidence type="ECO:0000313" key="8">
    <source>
        <dbReference type="Proteomes" id="UP001629246"/>
    </source>
</evidence>
<dbReference type="InterPro" id="IPR036388">
    <property type="entry name" value="WH-like_DNA-bd_sf"/>
</dbReference>
<dbReference type="PANTHER" id="PTHR43133:SF25">
    <property type="entry name" value="RNA POLYMERASE SIGMA FACTOR RFAY-RELATED"/>
    <property type="match status" value="1"/>
</dbReference>
<reference evidence="7 8" key="1">
    <citation type="journal article" date="2024" name="Chem. Sci.">
        <title>Discovery of megapolipeptins by genome mining of a Burkholderiales bacteria collection.</title>
        <authorList>
            <person name="Paulo B.S."/>
            <person name="Recchia M.J.J."/>
            <person name="Lee S."/>
            <person name="Fergusson C.H."/>
            <person name="Romanowski S.B."/>
            <person name="Hernandez A."/>
            <person name="Krull N."/>
            <person name="Liu D.Y."/>
            <person name="Cavanagh H."/>
            <person name="Bos A."/>
            <person name="Gray C.A."/>
            <person name="Murphy B.T."/>
            <person name="Linington R.G."/>
            <person name="Eustaquio A.S."/>
        </authorList>
    </citation>
    <scope>NUCLEOTIDE SEQUENCE [LARGE SCALE GENOMIC DNA]</scope>
    <source>
        <strain evidence="7 8">RL21-008-BIB-A</strain>
    </source>
</reference>
<dbReference type="EMBL" id="JAQQFM010000007">
    <property type="protein sequence ID" value="MFL9925926.1"/>
    <property type="molecule type" value="Genomic_DNA"/>
</dbReference>
<dbReference type="NCBIfam" id="TIGR02937">
    <property type="entry name" value="sigma70-ECF"/>
    <property type="match status" value="1"/>
</dbReference>
<keyword evidence="2" id="KW-0805">Transcription regulation</keyword>
<keyword evidence="3" id="KW-0731">Sigma factor</keyword>
<evidence type="ECO:0000256" key="3">
    <source>
        <dbReference type="ARBA" id="ARBA00023082"/>
    </source>
</evidence>
<accession>A0ABW9AAK2</accession>
<sequence>MIFSFSRPAARQVRPGADEQLMLACLPRLRRYARALLAGDAAAADDLVQDTLERAWQKLASWQRSDDMRPWLFGIMHNLHVDQRRRPALDTVELDESESHQLAAPPLEHGVLRDLESALRLLAPEQSEVLLLVVLEEMRYEEVAVTLNIPLGTVMSRLSRARERLRMLVDGKDERPATPLKVVK</sequence>
<protein>
    <submittedName>
        <fullName evidence="7">RNA polymerase sigma factor</fullName>
    </submittedName>
</protein>
<evidence type="ECO:0000256" key="2">
    <source>
        <dbReference type="ARBA" id="ARBA00023015"/>
    </source>
</evidence>
<keyword evidence="4" id="KW-0804">Transcription</keyword>
<dbReference type="Pfam" id="PF08281">
    <property type="entry name" value="Sigma70_r4_2"/>
    <property type="match status" value="1"/>
</dbReference>
<proteinExistence type="inferred from homology"/>
<comment type="similarity">
    <text evidence="1">Belongs to the sigma-70 factor family. ECF subfamily.</text>
</comment>